<dbReference type="InterPro" id="IPR036388">
    <property type="entry name" value="WH-like_DNA-bd_sf"/>
</dbReference>
<dbReference type="PROSITE" id="PS50931">
    <property type="entry name" value="HTH_LYSR"/>
    <property type="match status" value="1"/>
</dbReference>
<evidence type="ECO:0000256" key="3">
    <source>
        <dbReference type="ARBA" id="ARBA00023125"/>
    </source>
</evidence>
<dbReference type="PRINTS" id="PR00039">
    <property type="entry name" value="HTHLYSR"/>
</dbReference>
<dbReference type="Pfam" id="PF00126">
    <property type="entry name" value="HTH_1"/>
    <property type="match status" value="1"/>
</dbReference>
<dbReference type="InterPro" id="IPR005119">
    <property type="entry name" value="LysR_subst-bd"/>
</dbReference>
<gene>
    <name evidence="7" type="ORF">SAMN05444141_108283</name>
</gene>
<dbReference type="Gene3D" id="1.10.10.10">
    <property type="entry name" value="Winged helix-like DNA-binding domain superfamily/Winged helix DNA-binding domain"/>
    <property type="match status" value="1"/>
</dbReference>
<dbReference type="PANTHER" id="PTHR30346">
    <property type="entry name" value="TRANSCRIPTIONAL DUAL REGULATOR HCAR-RELATED"/>
    <property type="match status" value="1"/>
</dbReference>
<name>A0A1I7DFK9_9HYPH</name>
<evidence type="ECO:0000313" key="8">
    <source>
        <dbReference type="Proteomes" id="UP000183371"/>
    </source>
</evidence>
<dbReference type="GO" id="GO:0032993">
    <property type="term" value="C:protein-DNA complex"/>
    <property type="evidence" value="ECO:0007669"/>
    <property type="project" value="TreeGrafter"/>
</dbReference>
<keyword evidence="5" id="KW-0804">Transcription</keyword>
<keyword evidence="8" id="KW-1185">Reference proteome</keyword>
<feature type="domain" description="HTH lysR-type" evidence="6">
    <location>
        <begin position="5"/>
        <end position="62"/>
    </location>
</feature>
<dbReference type="SUPFAM" id="SSF53850">
    <property type="entry name" value="Periplasmic binding protein-like II"/>
    <property type="match status" value="1"/>
</dbReference>
<dbReference type="GO" id="GO:0003677">
    <property type="term" value="F:DNA binding"/>
    <property type="evidence" value="ECO:0007669"/>
    <property type="project" value="UniProtKB-KW"/>
</dbReference>
<comment type="similarity">
    <text evidence="1">Belongs to the LysR transcriptional regulatory family.</text>
</comment>
<proteinExistence type="inferred from homology"/>
<dbReference type="GO" id="GO:0003700">
    <property type="term" value="F:DNA-binding transcription factor activity"/>
    <property type="evidence" value="ECO:0007669"/>
    <property type="project" value="InterPro"/>
</dbReference>
<dbReference type="RefSeq" id="WP_054783804.1">
    <property type="nucleotide sequence ID" value="NZ_FPBD01000008.1"/>
</dbReference>
<evidence type="ECO:0000256" key="1">
    <source>
        <dbReference type="ARBA" id="ARBA00009437"/>
    </source>
</evidence>
<keyword evidence="4" id="KW-0010">Activator</keyword>
<keyword evidence="3" id="KW-0238">DNA-binding</keyword>
<dbReference type="CDD" id="cd08411">
    <property type="entry name" value="PBP2_OxyR"/>
    <property type="match status" value="1"/>
</dbReference>
<dbReference type="PANTHER" id="PTHR30346:SF26">
    <property type="entry name" value="HYDROGEN PEROXIDE-INDUCIBLE GENES ACTIVATOR"/>
    <property type="match status" value="1"/>
</dbReference>
<dbReference type="InterPro" id="IPR000847">
    <property type="entry name" value="LysR_HTH_N"/>
</dbReference>
<dbReference type="FunFam" id="1.10.10.10:FF:000001">
    <property type="entry name" value="LysR family transcriptional regulator"/>
    <property type="match status" value="1"/>
</dbReference>
<dbReference type="Proteomes" id="UP000183371">
    <property type="component" value="Unassembled WGS sequence"/>
</dbReference>
<evidence type="ECO:0000313" key="7">
    <source>
        <dbReference type="EMBL" id="SFU10385.1"/>
    </source>
</evidence>
<evidence type="ECO:0000259" key="6">
    <source>
        <dbReference type="PROSITE" id="PS50931"/>
    </source>
</evidence>
<accession>A0A1I7DFK9</accession>
<evidence type="ECO:0000256" key="4">
    <source>
        <dbReference type="ARBA" id="ARBA00023159"/>
    </source>
</evidence>
<evidence type="ECO:0000256" key="5">
    <source>
        <dbReference type="ARBA" id="ARBA00023163"/>
    </source>
</evidence>
<protein>
    <submittedName>
        <fullName evidence="7">LysR family transcriptional regulator, hydrogen peroxide-inducible genes activator</fullName>
    </submittedName>
</protein>
<sequence>MSHLPSLRQLEFLVALVEEQHFGRAAEKCNVSQSALSTALKELEQNLGVHLAERTKRSVTITPLGNALADRARRILLDTRAFVDFASANSRFLAGDLKLGVISTVGPYLLPGLMPHLRKKFPELRLFIKEGMTSDLLLALQNGYLDAVLLALPFEIGDLAYETLFEDGYKLAVGPDHPLAKLKHADGADLEGTRMMLLEKGHCLQQHALSAFTPIGPVQDSSFEATSLSTLVGMVAEGLGTTLLPDIAIKAGLTDKYDLHLVDVDKALPRKITLTWRKSSPRGEELKQLGEFIKQIYKGQET</sequence>
<dbReference type="Pfam" id="PF03466">
    <property type="entry name" value="LysR_substrate"/>
    <property type="match status" value="1"/>
</dbReference>
<dbReference type="EMBL" id="FPBD01000008">
    <property type="protein sequence ID" value="SFU10385.1"/>
    <property type="molecule type" value="Genomic_DNA"/>
</dbReference>
<reference evidence="8" key="1">
    <citation type="submission" date="2016-10" db="EMBL/GenBank/DDBJ databases">
        <authorList>
            <person name="Varghese N."/>
            <person name="Submissions S."/>
        </authorList>
    </citation>
    <scope>NUCLEOTIDE SEQUENCE [LARGE SCALE GENOMIC DNA]</scope>
    <source>
        <strain evidence="8">DSM 17465</strain>
    </source>
</reference>
<dbReference type="InterPro" id="IPR036390">
    <property type="entry name" value="WH_DNA-bd_sf"/>
</dbReference>
<dbReference type="SUPFAM" id="SSF46785">
    <property type="entry name" value="Winged helix' DNA-binding domain"/>
    <property type="match status" value="1"/>
</dbReference>
<dbReference type="Gene3D" id="3.40.190.10">
    <property type="entry name" value="Periplasmic binding protein-like II"/>
    <property type="match status" value="2"/>
</dbReference>
<dbReference type="AlphaFoldDB" id="A0A1I7DFK9"/>
<organism evidence="7 8">
    <name type="scientific">Pseudovibrio denitrificans</name>
    <dbReference type="NCBI Taxonomy" id="258256"/>
    <lineage>
        <taxon>Bacteria</taxon>
        <taxon>Pseudomonadati</taxon>
        <taxon>Pseudomonadota</taxon>
        <taxon>Alphaproteobacteria</taxon>
        <taxon>Hyphomicrobiales</taxon>
        <taxon>Stappiaceae</taxon>
        <taxon>Pseudovibrio</taxon>
    </lineage>
</organism>
<evidence type="ECO:0000256" key="2">
    <source>
        <dbReference type="ARBA" id="ARBA00023015"/>
    </source>
</evidence>
<keyword evidence="2" id="KW-0805">Transcription regulation</keyword>